<evidence type="ECO:0000256" key="4">
    <source>
        <dbReference type="ARBA" id="ARBA00022729"/>
    </source>
</evidence>
<dbReference type="AlphaFoldDB" id="A0A7I8V5P3"/>
<dbReference type="Pfam" id="PF01471">
    <property type="entry name" value="PG_binding_1"/>
    <property type="match status" value="1"/>
</dbReference>
<feature type="binding site" evidence="9">
    <location>
        <position position="174"/>
    </location>
    <ligand>
        <name>Ca(2+)</name>
        <dbReference type="ChEBI" id="CHEBI:29108"/>
        <label>3</label>
    </ligand>
</feature>
<evidence type="ECO:0000256" key="10">
    <source>
        <dbReference type="SAM" id="SignalP"/>
    </source>
</evidence>
<dbReference type="InterPro" id="IPR006026">
    <property type="entry name" value="Peptidase_Metallo"/>
</dbReference>
<dbReference type="InterPro" id="IPR001818">
    <property type="entry name" value="Pept_M10_metallopeptidase"/>
</dbReference>
<dbReference type="InterPro" id="IPR021190">
    <property type="entry name" value="Pept_M10A"/>
</dbReference>
<keyword evidence="13" id="KW-1185">Reference proteome</keyword>
<keyword evidence="7" id="KW-0482">Metalloprotease</keyword>
<feature type="binding site" evidence="9">
    <location>
        <position position="196"/>
    </location>
    <ligand>
        <name>Ca(2+)</name>
        <dbReference type="ChEBI" id="CHEBI:29108"/>
        <label>1</label>
    </ligand>
</feature>
<reference evidence="12 13" key="1">
    <citation type="submission" date="2020-08" db="EMBL/GenBank/DDBJ databases">
        <authorList>
            <person name="Hejnol A."/>
        </authorList>
    </citation>
    <scope>NUCLEOTIDE SEQUENCE [LARGE SCALE GENOMIC DNA]</scope>
</reference>
<keyword evidence="6 9" id="KW-0862">Zinc</keyword>
<evidence type="ECO:0000256" key="9">
    <source>
        <dbReference type="PIRSR" id="PIRSR621190-2"/>
    </source>
</evidence>
<dbReference type="OrthoDB" id="406838at2759"/>
<name>A0A7I8V5P3_9ANNE</name>
<feature type="binding site" evidence="9">
    <location>
        <position position="166"/>
    </location>
    <ligand>
        <name>Zn(2+)</name>
        <dbReference type="ChEBI" id="CHEBI:29105"/>
        <label>1</label>
    </ligand>
</feature>
<evidence type="ECO:0000256" key="7">
    <source>
        <dbReference type="ARBA" id="ARBA00023049"/>
    </source>
</evidence>
<feature type="binding site" description="in inhibited form" evidence="9">
    <location>
        <position position="83"/>
    </location>
    <ligand>
        <name>Zn(2+)</name>
        <dbReference type="ChEBI" id="CHEBI:29105"/>
        <label>2</label>
        <note>catalytic</note>
    </ligand>
</feature>
<dbReference type="PANTHER" id="PTHR10201">
    <property type="entry name" value="MATRIX METALLOPROTEINASE"/>
    <property type="match status" value="1"/>
</dbReference>
<keyword evidence="2" id="KW-0645">Protease</keyword>
<dbReference type="GO" id="GO:0030198">
    <property type="term" value="P:extracellular matrix organization"/>
    <property type="evidence" value="ECO:0007669"/>
    <property type="project" value="TreeGrafter"/>
</dbReference>
<evidence type="ECO:0000256" key="3">
    <source>
        <dbReference type="ARBA" id="ARBA00022723"/>
    </source>
</evidence>
<comment type="caution">
    <text evidence="12">The sequence shown here is derived from an EMBL/GenBank/DDBJ whole genome shotgun (WGS) entry which is preliminary data.</text>
</comment>
<dbReference type="SUPFAM" id="SSF47090">
    <property type="entry name" value="PGBD-like"/>
    <property type="match status" value="1"/>
</dbReference>
<comment type="cofactor">
    <cofactor evidence="9">
        <name>Ca(2+)</name>
        <dbReference type="ChEBI" id="CHEBI:29108"/>
    </cofactor>
    <text evidence="9">Can bind about 5 Ca(2+) ions per subunit.</text>
</comment>
<dbReference type="InterPro" id="IPR002477">
    <property type="entry name" value="Peptidoglycan-bd-like"/>
</dbReference>
<evidence type="ECO:0000313" key="13">
    <source>
        <dbReference type="Proteomes" id="UP000549394"/>
    </source>
</evidence>
<feature type="binding site" evidence="9">
    <location>
        <position position="218"/>
    </location>
    <ligand>
        <name>Zn(2+)</name>
        <dbReference type="ChEBI" id="CHEBI:29105"/>
        <label>2</label>
        <note>catalytic</note>
    </ligand>
</feature>
<dbReference type="PANTHER" id="PTHR10201:SF291">
    <property type="entry name" value="MATRIX METALLOPROTEINASE 1, ISOFORM C-RELATED"/>
    <property type="match status" value="1"/>
</dbReference>
<feature type="active site" evidence="8">
    <location>
        <position position="215"/>
    </location>
</feature>
<feature type="binding site" evidence="9">
    <location>
        <position position="232"/>
    </location>
    <ligand>
        <name>Zn(2+)</name>
        <dbReference type="ChEBI" id="CHEBI:29105"/>
        <label>2</label>
        <note>catalytic</note>
    </ligand>
</feature>
<dbReference type="GO" id="GO:0005615">
    <property type="term" value="C:extracellular space"/>
    <property type="evidence" value="ECO:0007669"/>
    <property type="project" value="TreeGrafter"/>
</dbReference>
<dbReference type="GO" id="GO:0008270">
    <property type="term" value="F:zinc ion binding"/>
    <property type="evidence" value="ECO:0007669"/>
    <property type="project" value="InterPro"/>
</dbReference>
<keyword evidence="9" id="KW-0106">Calcium</keyword>
<feature type="binding site" evidence="9">
    <location>
        <position position="173"/>
    </location>
    <ligand>
        <name>Ca(2+)</name>
        <dbReference type="ChEBI" id="CHEBI:29108"/>
        <label>3</label>
    </ligand>
</feature>
<evidence type="ECO:0000256" key="1">
    <source>
        <dbReference type="ARBA" id="ARBA00010370"/>
    </source>
</evidence>
<keyword evidence="4 10" id="KW-0732">Signal</keyword>
<feature type="binding site" evidence="9">
    <location>
        <position position="214"/>
    </location>
    <ligand>
        <name>Zn(2+)</name>
        <dbReference type="ChEBI" id="CHEBI:29105"/>
        <label>2</label>
        <note>catalytic</note>
    </ligand>
</feature>
<dbReference type="Proteomes" id="UP000549394">
    <property type="component" value="Unassembled WGS sequence"/>
</dbReference>
<feature type="binding site" evidence="9">
    <location>
        <position position="156"/>
    </location>
    <ligand>
        <name>Ca(2+)</name>
        <dbReference type="ChEBI" id="CHEBI:29108"/>
        <label>2</label>
    </ligand>
</feature>
<keyword evidence="5" id="KW-0378">Hydrolase</keyword>
<evidence type="ECO:0000256" key="5">
    <source>
        <dbReference type="ARBA" id="ARBA00022801"/>
    </source>
</evidence>
<dbReference type="GO" id="GO:0006508">
    <property type="term" value="P:proteolysis"/>
    <property type="evidence" value="ECO:0007669"/>
    <property type="project" value="UniProtKB-KW"/>
</dbReference>
<feature type="signal peptide" evidence="10">
    <location>
        <begin position="1"/>
        <end position="16"/>
    </location>
</feature>
<protein>
    <recommendedName>
        <fullName evidence="11">Peptidase metallopeptidase domain-containing protein</fullName>
    </recommendedName>
</protein>
<evidence type="ECO:0000256" key="6">
    <source>
        <dbReference type="ARBA" id="ARBA00022833"/>
    </source>
</evidence>
<feature type="binding site" evidence="9">
    <location>
        <position position="194"/>
    </location>
    <ligand>
        <name>Ca(2+)</name>
        <dbReference type="ChEBI" id="CHEBI:29108"/>
        <label>1</label>
    </ligand>
</feature>
<feature type="binding site" evidence="9">
    <location>
        <position position="189"/>
    </location>
    <ligand>
        <name>Ca(2+)</name>
        <dbReference type="ChEBI" id="CHEBI:29108"/>
        <label>2</label>
    </ligand>
</feature>
<gene>
    <name evidence="12" type="ORF">DGYR_LOCUS887</name>
</gene>
<organism evidence="12 13">
    <name type="scientific">Dimorphilus gyrociliatus</name>
    <dbReference type="NCBI Taxonomy" id="2664684"/>
    <lineage>
        <taxon>Eukaryota</taxon>
        <taxon>Metazoa</taxon>
        <taxon>Spiralia</taxon>
        <taxon>Lophotrochozoa</taxon>
        <taxon>Annelida</taxon>
        <taxon>Polychaeta</taxon>
        <taxon>Polychaeta incertae sedis</taxon>
        <taxon>Dinophilidae</taxon>
        <taxon>Dimorphilus</taxon>
    </lineage>
</organism>
<evidence type="ECO:0000259" key="11">
    <source>
        <dbReference type="SMART" id="SM00235"/>
    </source>
</evidence>
<feature type="binding site" evidence="9">
    <location>
        <position position="224"/>
    </location>
    <ligand>
        <name>Zn(2+)</name>
        <dbReference type="ChEBI" id="CHEBI:29105"/>
        <label>2</label>
        <note>catalytic</note>
    </ligand>
</feature>
<evidence type="ECO:0000256" key="2">
    <source>
        <dbReference type="ARBA" id="ARBA00022670"/>
    </source>
</evidence>
<accession>A0A7I8V5P3</accession>
<evidence type="ECO:0000313" key="12">
    <source>
        <dbReference type="EMBL" id="CAD5111624.1"/>
    </source>
</evidence>
<dbReference type="InterPro" id="IPR033739">
    <property type="entry name" value="M10A_MMP"/>
</dbReference>
<feature type="binding site" evidence="9">
    <location>
        <position position="181"/>
    </location>
    <ligand>
        <name>Zn(2+)</name>
        <dbReference type="ChEBI" id="CHEBI:29105"/>
        <label>1</label>
    </ligand>
</feature>
<feature type="binding site" evidence="9">
    <location>
        <position position="122"/>
    </location>
    <ligand>
        <name>Ca(2+)</name>
        <dbReference type="ChEBI" id="CHEBI:29108"/>
        <label>1</label>
    </ligand>
</feature>
<dbReference type="InterPro" id="IPR036365">
    <property type="entry name" value="PGBD-like_sf"/>
</dbReference>
<feature type="chain" id="PRO_5029516484" description="Peptidase metallopeptidase domain-containing protein" evidence="10">
    <location>
        <begin position="17"/>
        <end position="260"/>
    </location>
</feature>
<dbReference type="EMBL" id="CAJFCJ010000002">
    <property type="protein sequence ID" value="CAD5111624.1"/>
    <property type="molecule type" value="Genomic_DNA"/>
</dbReference>
<evidence type="ECO:0000256" key="8">
    <source>
        <dbReference type="PIRSR" id="PIRSR621190-1"/>
    </source>
</evidence>
<feature type="domain" description="Peptidase metallopeptidase" evidence="11">
    <location>
        <begin position="96"/>
        <end position="259"/>
    </location>
</feature>
<dbReference type="GO" id="GO:0030574">
    <property type="term" value="P:collagen catabolic process"/>
    <property type="evidence" value="ECO:0007669"/>
    <property type="project" value="TreeGrafter"/>
</dbReference>
<dbReference type="PRINTS" id="PR00138">
    <property type="entry name" value="MATRIXIN"/>
</dbReference>
<dbReference type="GO" id="GO:0031012">
    <property type="term" value="C:extracellular matrix"/>
    <property type="evidence" value="ECO:0007669"/>
    <property type="project" value="InterPro"/>
</dbReference>
<dbReference type="SUPFAM" id="SSF55486">
    <property type="entry name" value="Metalloproteases ('zincins'), catalytic domain"/>
    <property type="match status" value="1"/>
</dbReference>
<feature type="binding site" evidence="9">
    <location>
        <position position="191"/>
    </location>
    <ligand>
        <name>Zn(2+)</name>
        <dbReference type="ChEBI" id="CHEBI:29105"/>
        <label>1</label>
    </ligand>
</feature>
<comment type="cofactor">
    <cofactor evidence="9">
        <name>Zn(2+)</name>
        <dbReference type="ChEBI" id="CHEBI:29105"/>
    </cofactor>
    <text evidence="9">Binds 2 Zn(2+) ions per subunit.</text>
</comment>
<proteinExistence type="inferred from homology"/>
<comment type="similarity">
    <text evidence="1">Belongs to the peptidase M10A family.</text>
</comment>
<dbReference type="InterPro" id="IPR024079">
    <property type="entry name" value="MetalloPept_cat_dom_sf"/>
</dbReference>
<feature type="binding site" evidence="9">
    <location>
        <position position="196"/>
    </location>
    <ligand>
        <name>Ca(2+)</name>
        <dbReference type="ChEBI" id="CHEBI:29108"/>
        <label>3</label>
    </ligand>
</feature>
<dbReference type="Gene3D" id="3.40.390.10">
    <property type="entry name" value="Collagenase (Catalytic Domain)"/>
    <property type="match status" value="1"/>
</dbReference>
<feature type="binding site" evidence="9">
    <location>
        <position position="193"/>
    </location>
    <ligand>
        <name>Ca(2+)</name>
        <dbReference type="ChEBI" id="CHEBI:29108"/>
        <label>3</label>
    </ligand>
</feature>
<sequence>MVLLFAFLLVAAATAADPPVDLEEIESYLAQFAGYKKSENTLVASWETEEFNEAVKRFQREVGLEETGRLNEETLTLMKEDRCGITDGGDGDNSQDYQVWTSWFKYSPKRTLSYCITDYTKDLSPSTARRVISDAVRAWTRYGNLNIRYTSSRSCDLKMKWGVRNHGCFSPFDGRGRILAHAFYPTNGDVHFDDDEYWTDRSRSGKNLYYVSVHELGHALGIRHSRVRDSVMYPIYRSYNPNFKLHMDDINAIRKLYRKF</sequence>
<dbReference type="SMART" id="SM00235">
    <property type="entry name" value="ZnMc"/>
    <property type="match status" value="1"/>
</dbReference>
<dbReference type="GO" id="GO:0004222">
    <property type="term" value="F:metalloendopeptidase activity"/>
    <property type="evidence" value="ECO:0007669"/>
    <property type="project" value="InterPro"/>
</dbReference>
<dbReference type="CDD" id="cd04278">
    <property type="entry name" value="ZnMc_MMP"/>
    <property type="match status" value="1"/>
</dbReference>
<dbReference type="Pfam" id="PF00413">
    <property type="entry name" value="Peptidase_M10"/>
    <property type="match status" value="1"/>
</dbReference>
<keyword evidence="3 9" id="KW-0479">Metal-binding</keyword>